<evidence type="ECO:0000313" key="6">
    <source>
        <dbReference type="Proteomes" id="UP001165405"/>
    </source>
</evidence>
<dbReference type="PROSITE" id="PS00893">
    <property type="entry name" value="NUDIX_BOX"/>
    <property type="match status" value="1"/>
</dbReference>
<evidence type="ECO:0000256" key="2">
    <source>
        <dbReference type="ARBA" id="ARBA00022801"/>
    </source>
</evidence>
<dbReference type="Pfam" id="PF00293">
    <property type="entry name" value="NUDIX"/>
    <property type="match status" value="1"/>
</dbReference>
<dbReference type="InterPro" id="IPR000086">
    <property type="entry name" value="NUDIX_hydrolase_dom"/>
</dbReference>
<dbReference type="SUPFAM" id="SSF55811">
    <property type="entry name" value="Nudix"/>
    <property type="match status" value="1"/>
</dbReference>
<dbReference type="Gene3D" id="3.90.79.10">
    <property type="entry name" value="Nucleoside Triphosphate Pyrophosphohydrolase"/>
    <property type="match status" value="1"/>
</dbReference>
<dbReference type="PANTHER" id="PTHR43736">
    <property type="entry name" value="ADP-RIBOSE PYROPHOSPHATASE"/>
    <property type="match status" value="1"/>
</dbReference>
<organism evidence="5 6">
    <name type="scientific">Antribacter soli</name>
    <dbReference type="NCBI Taxonomy" id="2910976"/>
    <lineage>
        <taxon>Bacteria</taxon>
        <taxon>Bacillati</taxon>
        <taxon>Actinomycetota</taxon>
        <taxon>Actinomycetes</taxon>
        <taxon>Micrococcales</taxon>
        <taxon>Promicromonosporaceae</taxon>
        <taxon>Antribacter</taxon>
    </lineage>
</organism>
<gene>
    <name evidence="5" type="ORF">L1785_05500</name>
</gene>
<accession>A0AA41QE28</accession>
<evidence type="ECO:0000256" key="1">
    <source>
        <dbReference type="ARBA" id="ARBA00005582"/>
    </source>
</evidence>
<dbReference type="RefSeq" id="WP_236088199.1">
    <property type="nucleotide sequence ID" value="NZ_JAKGSG010000020.1"/>
</dbReference>
<protein>
    <submittedName>
        <fullName evidence="5">NUDIX hydrolase</fullName>
    </submittedName>
</protein>
<dbReference type="InterPro" id="IPR015797">
    <property type="entry name" value="NUDIX_hydrolase-like_dom_sf"/>
</dbReference>
<reference evidence="5" key="1">
    <citation type="submission" date="2022-01" db="EMBL/GenBank/DDBJ databases">
        <title>Antribacter sp. nov., isolated from Guizhou of China.</title>
        <authorList>
            <person name="Chengliang C."/>
            <person name="Ya Z."/>
        </authorList>
    </citation>
    <scope>NUCLEOTIDE SEQUENCE</scope>
    <source>
        <strain evidence="5">KLBMP 9083</strain>
    </source>
</reference>
<comment type="caution">
    <text evidence="5">The sequence shown here is derived from an EMBL/GenBank/DDBJ whole genome shotgun (WGS) entry which is preliminary data.</text>
</comment>
<keyword evidence="2 5" id="KW-0378">Hydrolase</keyword>
<dbReference type="GO" id="GO:0016787">
    <property type="term" value="F:hydrolase activity"/>
    <property type="evidence" value="ECO:0007669"/>
    <property type="project" value="UniProtKB-KW"/>
</dbReference>
<dbReference type="Proteomes" id="UP001165405">
    <property type="component" value="Unassembled WGS sequence"/>
</dbReference>
<dbReference type="PROSITE" id="PS51462">
    <property type="entry name" value="NUDIX"/>
    <property type="match status" value="1"/>
</dbReference>
<evidence type="ECO:0000313" key="5">
    <source>
        <dbReference type="EMBL" id="MCF4120429.1"/>
    </source>
</evidence>
<feature type="domain" description="Nudix hydrolase" evidence="4">
    <location>
        <begin position="38"/>
        <end position="184"/>
    </location>
</feature>
<dbReference type="EMBL" id="JAKGSG010000020">
    <property type="protein sequence ID" value="MCF4120429.1"/>
    <property type="molecule type" value="Genomic_DNA"/>
</dbReference>
<dbReference type="InterPro" id="IPR020084">
    <property type="entry name" value="NUDIX_hydrolase_CS"/>
</dbReference>
<comment type="similarity">
    <text evidence="1">Belongs to the Nudix hydrolase family.</text>
</comment>
<dbReference type="CDD" id="cd03673">
    <property type="entry name" value="NUDIX_Ap6A_hydrolase"/>
    <property type="match status" value="1"/>
</dbReference>
<dbReference type="AlphaFoldDB" id="A0AA41QE28"/>
<proteinExistence type="inferred from homology"/>
<name>A0AA41QE28_9MICO</name>
<evidence type="ECO:0000256" key="3">
    <source>
        <dbReference type="SAM" id="MobiDB-lite"/>
    </source>
</evidence>
<dbReference type="PANTHER" id="PTHR43736:SF1">
    <property type="entry name" value="DIHYDRONEOPTERIN TRIPHOSPHATE DIPHOSPHATASE"/>
    <property type="match status" value="1"/>
</dbReference>
<sequence length="210" mass="22729">MSTPAPASDRPDGRPDVPAPPGGAPLRVDPSTLRPSTPPPAPAHLPVVDETSAGGLVLRAEGVTYEAAVLLRRNRTGRLEWCLPKGHLEGLETPREAAVREIREETGIHGTVQADLGVIDYWFTGEDRRVHKVVHHYLLRAESGHLTVENDPDGEAEDALWVPVGDLPDRLSYPNEQRLAAAALELLGDSRALREALRPGEPPTEPTDLS</sequence>
<feature type="region of interest" description="Disordered" evidence="3">
    <location>
        <begin position="1"/>
        <end position="45"/>
    </location>
</feature>
<keyword evidence="6" id="KW-1185">Reference proteome</keyword>
<evidence type="ECO:0000259" key="4">
    <source>
        <dbReference type="PROSITE" id="PS51462"/>
    </source>
</evidence>